<evidence type="ECO:0000313" key="2">
    <source>
        <dbReference type="EMBL" id="CAF1915472.1"/>
    </source>
</evidence>
<reference evidence="2" key="1">
    <citation type="submission" date="2021-01" db="EMBL/GenBank/DDBJ databases">
        <authorList>
            <consortium name="Genoscope - CEA"/>
            <person name="William W."/>
        </authorList>
    </citation>
    <scope>NUCLEOTIDE SEQUENCE</scope>
</reference>
<dbReference type="EMBL" id="HG994366">
    <property type="protein sequence ID" value="CAF1915472.1"/>
    <property type="molecule type" value="Genomic_DNA"/>
</dbReference>
<organism evidence="2">
    <name type="scientific">Brassica napus</name>
    <name type="common">Rape</name>
    <dbReference type="NCBI Taxonomy" id="3708"/>
    <lineage>
        <taxon>Eukaryota</taxon>
        <taxon>Viridiplantae</taxon>
        <taxon>Streptophyta</taxon>
        <taxon>Embryophyta</taxon>
        <taxon>Tracheophyta</taxon>
        <taxon>Spermatophyta</taxon>
        <taxon>Magnoliopsida</taxon>
        <taxon>eudicotyledons</taxon>
        <taxon>Gunneridae</taxon>
        <taxon>Pentapetalae</taxon>
        <taxon>rosids</taxon>
        <taxon>malvids</taxon>
        <taxon>Brassicales</taxon>
        <taxon>Brassicaceae</taxon>
        <taxon>Brassiceae</taxon>
        <taxon>Brassica</taxon>
    </lineage>
</organism>
<dbReference type="Proteomes" id="UP001295469">
    <property type="component" value="Chromosome C02"/>
</dbReference>
<accession>A0A816KMZ0</accession>
<dbReference type="AlphaFoldDB" id="A0A816KMZ0"/>
<proteinExistence type="predicted"/>
<evidence type="ECO:0000256" key="1">
    <source>
        <dbReference type="SAM" id="MobiDB-lite"/>
    </source>
</evidence>
<sequence>MRALQPRTREPIINTSYLTQEEATVTRAPPPEHNRPPLKSDLAGSEPCLKVNPRRNYQAPLSQTHLTTAPKP</sequence>
<feature type="region of interest" description="Disordered" evidence="1">
    <location>
        <begin position="19"/>
        <end position="72"/>
    </location>
</feature>
<name>A0A816KMZ0_BRANA</name>
<protein>
    <submittedName>
        <fullName evidence="2">(rape) hypothetical protein</fullName>
    </submittedName>
</protein>
<feature type="compositionally biased region" description="Polar residues" evidence="1">
    <location>
        <begin position="59"/>
        <end position="72"/>
    </location>
</feature>
<gene>
    <name evidence="2" type="ORF">DARMORV10_C02P37730.1</name>
</gene>